<dbReference type="PANTHER" id="PTHR32071:SF113">
    <property type="entry name" value="ALGINATE BIOSYNTHESIS TRANSCRIPTIONAL REGULATORY PROTEIN ALGB"/>
    <property type="match status" value="1"/>
</dbReference>
<dbReference type="Gene3D" id="1.10.10.60">
    <property type="entry name" value="Homeodomain-like"/>
    <property type="match status" value="1"/>
</dbReference>
<proteinExistence type="predicted"/>
<dbReference type="CDD" id="cd00009">
    <property type="entry name" value="AAA"/>
    <property type="match status" value="1"/>
</dbReference>
<dbReference type="InterPro" id="IPR025944">
    <property type="entry name" value="Sigma_54_int_dom_CS"/>
</dbReference>
<dbReference type="RefSeq" id="WP_012631570.1">
    <property type="nucleotide sequence ID" value="NC_011891.1"/>
</dbReference>
<dbReference type="InterPro" id="IPR009057">
    <property type="entry name" value="Homeodomain-like_sf"/>
</dbReference>
<dbReference type="SMART" id="SM00448">
    <property type="entry name" value="REC"/>
    <property type="match status" value="1"/>
</dbReference>
<evidence type="ECO:0000256" key="1">
    <source>
        <dbReference type="ARBA" id="ARBA00022553"/>
    </source>
</evidence>
<dbReference type="Pfam" id="PF00072">
    <property type="entry name" value="Response_reg"/>
    <property type="match status" value="1"/>
</dbReference>
<dbReference type="HOGENOM" id="CLU_000445_0_6_7"/>
<dbReference type="InterPro" id="IPR011006">
    <property type="entry name" value="CheY-like_superfamily"/>
</dbReference>
<dbReference type="InterPro" id="IPR003593">
    <property type="entry name" value="AAA+_ATPase"/>
</dbReference>
<dbReference type="SUPFAM" id="SSF46689">
    <property type="entry name" value="Homeodomain-like"/>
    <property type="match status" value="1"/>
</dbReference>
<dbReference type="SUPFAM" id="SSF52172">
    <property type="entry name" value="CheY-like"/>
    <property type="match status" value="1"/>
</dbReference>
<reference evidence="11" key="1">
    <citation type="submission" date="2009-01" db="EMBL/GenBank/DDBJ databases">
        <title>Complete sequence of Anaeromyxobacter dehalogenans 2CP-1.</title>
        <authorList>
            <consortium name="US DOE Joint Genome Institute"/>
            <person name="Lucas S."/>
            <person name="Copeland A."/>
            <person name="Lapidus A."/>
            <person name="Glavina del Rio T."/>
            <person name="Dalin E."/>
            <person name="Tice H."/>
            <person name="Bruce D."/>
            <person name="Goodwin L."/>
            <person name="Pitluck S."/>
            <person name="Saunders E."/>
            <person name="Brettin T."/>
            <person name="Detter J.C."/>
            <person name="Han C."/>
            <person name="Larimer F."/>
            <person name="Land M."/>
            <person name="Hauser L."/>
            <person name="Kyrpides N."/>
            <person name="Ovchinnikova G."/>
            <person name="Beliaev A.S."/>
            <person name="Richardson P."/>
        </authorList>
    </citation>
    <scope>NUCLEOTIDE SEQUENCE</scope>
    <source>
        <strain evidence="11">2CP-1</strain>
    </source>
</reference>
<organism evidence="11 12">
    <name type="scientific">Anaeromyxobacter dehalogenans (strain ATCC BAA-258 / DSM 21875 / 2CP-1)</name>
    <dbReference type="NCBI Taxonomy" id="455488"/>
    <lineage>
        <taxon>Bacteria</taxon>
        <taxon>Pseudomonadati</taxon>
        <taxon>Myxococcota</taxon>
        <taxon>Myxococcia</taxon>
        <taxon>Myxococcales</taxon>
        <taxon>Cystobacterineae</taxon>
        <taxon>Anaeromyxobacteraceae</taxon>
        <taxon>Anaeromyxobacter</taxon>
    </lineage>
</organism>
<protein>
    <submittedName>
        <fullName evidence="11">Two component, sigma54 specific, transcriptional regulator, Fis family</fullName>
    </submittedName>
</protein>
<dbReference type="GO" id="GO:0043565">
    <property type="term" value="F:sequence-specific DNA binding"/>
    <property type="evidence" value="ECO:0007669"/>
    <property type="project" value="InterPro"/>
</dbReference>
<dbReference type="EMBL" id="CP001359">
    <property type="protein sequence ID" value="ACL63483.1"/>
    <property type="molecule type" value="Genomic_DNA"/>
</dbReference>
<dbReference type="InterPro" id="IPR001789">
    <property type="entry name" value="Sig_transdc_resp-reg_receiver"/>
</dbReference>
<dbReference type="AlphaFoldDB" id="B8J7Z1"/>
<evidence type="ECO:0000256" key="4">
    <source>
        <dbReference type="ARBA" id="ARBA00023012"/>
    </source>
</evidence>
<dbReference type="Pfam" id="PF02954">
    <property type="entry name" value="HTH_8"/>
    <property type="match status" value="1"/>
</dbReference>
<feature type="domain" description="Response regulatory" evidence="10">
    <location>
        <begin position="8"/>
        <end position="121"/>
    </location>
</feature>
<keyword evidence="3" id="KW-0067">ATP-binding</keyword>
<dbReference type="InterPro" id="IPR027417">
    <property type="entry name" value="P-loop_NTPase"/>
</dbReference>
<evidence type="ECO:0000256" key="6">
    <source>
        <dbReference type="ARBA" id="ARBA00023125"/>
    </source>
</evidence>
<dbReference type="GO" id="GO:0005524">
    <property type="term" value="F:ATP binding"/>
    <property type="evidence" value="ECO:0007669"/>
    <property type="project" value="UniProtKB-KW"/>
</dbReference>
<keyword evidence="4" id="KW-0902">Two-component regulatory system</keyword>
<dbReference type="PROSITE" id="PS50110">
    <property type="entry name" value="RESPONSE_REGULATORY"/>
    <property type="match status" value="1"/>
</dbReference>
<dbReference type="PROSITE" id="PS00688">
    <property type="entry name" value="SIGMA54_INTERACT_3"/>
    <property type="match status" value="1"/>
</dbReference>
<evidence type="ECO:0000259" key="10">
    <source>
        <dbReference type="PROSITE" id="PS50110"/>
    </source>
</evidence>
<dbReference type="SMART" id="SM00382">
    <property type="entry name" value="AAA"/>
    <property type="match status" value="1"/>
</dbReference>
<evidence type="ECO:0000256" key="2">
    <source>
        <dbReference type="ARBA" id="ARBA00022741"/>
    </source>
</evidence>
<dbReference type="Proteomes" id="UP000007089">
    <property type="component" value="Chromosome"/>
</dbReference>
<dbReference type="SUPFAM" id="SSF52540">
    <property type="entry name" value="P-loop containing nucleoside triphosphate hydrolases"/>
    <property type="match status" value="1"/>
</dbReference>
<dbReference type="Pfam" id="PF25601">
    <property type="entry name" value="AAA_lid_14"/>
    <property type="match status" value="1"/>
</dbReference>
<dbReference type="PROSITE" id="PS50045">
    <property type="entry name" value="SIGMA54_INTERACT_4"/>
    <property type="match status" value="1"/>
</dbReference>
<dbReference type="Gene3D" id="3.40.50.300">
    <property type="entry name" value="P-loop containing nucleotide triphosphate hydrolases"/>
    <property type="match status" value="1"/>
</dbReference>
<dbReference type="PRINTS" id="PR01590">
    <property type="entry name" value="HTHFIS"/>
</dbReference>
<dbReference type="GO" id="GO:0006355">
    <property type="term" value="P:regulation of DNA-templated transcription"/>
    <property type="evidence" value="ECO:0007669"/>
    <property type="project" value="InterPro"/>
</dbReference>
<gene>
    <name evidence="11" type="ordered locus">A2cp1_0124</name>
</gene>
<evidence type="ECO:0000313" key="11">
    <source>
        <dbReference type="EMBL" id="ACL63483.1"/>
    </source>
</evidence>
<keyword evidence="12" id="KW-1185">Reference proteome</keyword>
<dbReference type="KEGG" id="acp:A2cp1_0124"/>
<dbReference type="PROSITE" id="PS00675">
    <property type="entry name" value="SIGMA54_INTERACT_1"/>
    <property type="match status" value="1"/>
</dbReference>
<feature type="domain" description="Sigma-54 factor interaction" evidence="9">
    <location>
        <begin position="146"/>
        <end position="375"/>
    </location>
</feature>
<evidence type="ECO:0000256" key="8">
    <source>
        <dbReference type="PROSITE-ProRule" id="PRU00169"/>
    </source>
</evidence>
<dbReference type="Pfam" id="PF00158">
    <property type="entry name" value="Sigma54_activat"/>
    <property type="match status" value="1"/>
</dbReference>
<dbReference type="PROSITE" id="PS00676">
    <property type="entry name" value="SIGMA54_INTERACT_2"/>
    <property type="match status" value="1"/>
</dbReference>
<name>B8J7Z1_ANAD2</name>
<dbReference type="InterPro" id="IPR002078">
    <property type="entry name" value="Sigma_54_int"/>
</dbReference>
<keyword evidence="5" id="KW-0805">Transcription regulation</keyword>
<dbReference type="InterPro" id="IPR058031">
    <property type="entry name" value="AAA_lid_NorR"/>
</dbReference>
<dbReference type="InterPro" id="IPR002197">
    <property type="entry name" value="HTH_Fis"/>
</dbReference>
<keyword evidence="7" id="KW-0804">Transcription</keyword>
<dbReference type="FunFam" id="3.40.50.300:FF:000006">
    <property type="entry name" value="DNA-binding transcriptional regulator NtrC"/>
    <property type="match status" value="1"/>
</dbReference>
<dbReference type="Gene3D" id="1.10.8.60">
    <property type="match status" value="1"/>
</dbReference>
<evidence type="ECO:0000256" key="3">
    <source>
        <dbReference type="ARBA" id="ARBA00022840"/>
    </source>
</evidence>
<accession>B8J7Z1</accession>
<dbReference type="Gene3D" id="3.40.50.2300">
    <property type="match status" value="1"/>
</dbReference>
<feature type="modified residue" description="4-aspartylphosphate" evidence="8">
    <location>
        <position position="56"/>
    </location>
</feature>
<evidence type="ECO:0000259" key="9">
    <source>
        <dbReference type="PROSITE" id="PS50045"/>
    </source>
</evidence>
<sequence>MASAKKPNLMVIDDLDSARQMMKRTLARSYDVYDFPSVAEAVPAVERADFDCIVTDLRMPGIDGIEGLRRFQAKVPEIPVILVTAFATVETAVEAMKAGAFDYLKKPFEPEELELVVARAVEHARVKKENARLRSALAGQFSVHGIVGKSQSMKDLVSMLERIAPSDVPILIEGESGTGKDLLARAAHALSSRAQGPYVALNMSAIPENLAESELFGHEKGAFTGADQPRAGFFAAAEGGTLFLDEIGLLPPALQPKLLRVLQDGEFIPVGSRKARKANVRVVAATNEDLLRRVKEGKFREDLWFRLRVVPLRLPPLRERREDIPLLVEHLVQKHALRLSRPPLQPDAEAMRALLDHPWPGNIRELEHAIERGLLLARGEAIALADLPPELTPSGDAAGGADEGRYRRARDAWEKRFLEDVLREAGGQVARAAELSGLHRSTFYEKLARHGLADKDAKP</sequence>
<dbReference type="InterPro" id="IPR025662">
    <property type="entry name" value="Sigma_54_int_dom_ATP-bd_1"/>
</dbReference>
<dbReference type="InterPro" id="IPR025943">
    <property type="entry name" value="Sigma_54_int_dom_ATP-bd_2"/>
</dbReference>
<dbReference type="FunFam" id="3.40.50.2300:FF:000018">
    <property type="entry name" value="DNA-binding transcriptional regulator NtrC"/>
    <property type="match status" value="1"/>
</dbReference>
<evidence type="ECO:0000256" key="5">
    <source>
        <dbReference type="ARBA" id="ARBA00023015"/>
    </source>
</evidence>
<evidence type="ECO:0000256" key="7">
    <source>
        <dbReference type="ARBA" id="ARBA00023163"/>
    </source>
</evidence>
<keyword evidence="6" id="KW-0238">DNA-binding</keyword>
<keyword evidence="1 8" id="KW-0597">Phosphoprotein</keyword>
<evidence type="ECO:0000313" key="12">
    <source>
        <dbReference type="Proteomes" id="UP000007089"/>
    </source>
</evidence>
<dbReference type="PANTHER" id="PTHR32071">
    <property type="entry name" value="TRANSCRIPTIONAL REGULATORY PROTEIN"/>
    <property type="match status" value="1"/>
</dbReference>
<keyword evidence="2" id="KW-0547">Nucleotide-binding</keyword>
<dbReference type="GO" id="GO:0000160">
    <property type="term" value="P:phosphorelay signal transduction system"/>
    <property type="evidence" value="ECO:0007669"/>
    <property type="project" value="UniProtKB-KW"/>
</dbReference>